<dbReference type="InterPro" id="IPR024425">
    <property type="entry name" value="LiaF-like_C"/>
</dbReference>
<evidence type="ECO:0000313" key="6">
    <source>
        <dbReference type="Proteomes" id="UP000621631"/>
    </source>
</evidence>
<dbReference type="Pfam" id="PF09922">
    <property type="entry name" value="LiaF-like_C"/>
    <property type="match status" value="1"/>
</dbReference>
<evidence type="ECO:0000313" key="4">
    <source>
        <dbReference type="EMBL" id="MBD1223344.1"/>
    </source>
</evidence>
<dbReference type="EMBL" id="JACWEZ010000006">
    <property type="protein sequence ID" value="MBD1223344.1"/>
    <property type="molecule type" value="Genomic_DNA"/>
</dbReference>
<name>A0AAC9J1X8_VIRHA</name>
<evidence type="ECO:0000259" key="2">
    <source>
        <dbReference type="Pfam" id="PF09922"/>
    </source>
</evidence>
<dbReference type="EMBL" id="CP017962">
    <property type="protein sequence ID" value="APC49023.1"/>
    <property type="molecule type" value="Genomic_DNA"/>
</dbReference>
<evidence type="ECO:0000313" key="3">
    <source>
        <dbReference type="EMBL" id="APC49023.1"/>
    </source>
</evidence>
<feature type="transmembrane region" description="Helical" evidence="1">
    <location>
        <begin position="12"/>
        <end position="45"/>
    </location>
</feature>
<keyword evidence="1" id="KW-0812">Transmembrane</keyword>
<dbReference type="InterPro" id="IPR016975">
    <property type="entry name" value="Cell_wall_LiaF"/>
</dbReference>
<organism evidence="3 5">
    <name type="scientific">Virgibacillus halodenitrificans</name>
    <name type="common">Bacillus halodenitrificans</name>
    <dbReference type="NCBI Taxonomy" id="1482"/>
    <lineage>
        <taxon>Bacteria</taxon>
        <taxon>Bacillati</taxon>
        <taxon>Bacillota</taxon>
        <taxon>Bacilli</taxon>
        <taxon>Bacillales</taxon>
        <taxon>Bacillaceae</taxon>
        <taxon>Virgibacillus</taxon>
    </lineage>
</organism>
<evidence type="ECO:0000313" key="5">
    <source>
        <dbReference type="Proteomes" id="UP000182945"/>
    </source>
</evidence>
<keyword evidence="6" id="KW-1185">Reference proteome</keyword>
<dbReference type="KEGG" id="vhl:BME96_12830"/>
<sequence length="245" mass="28071">MFKHLNTNTLNWILIIGVILFIIELTFFHGGMIASALFCALFIYIGWKNFLQLWGKIFFWFGIAGAAFSILNMLAVRFLIIAAIILFIMNYSKSKKNTEVTYPTIPPNQKEDIADSAVLKVEPLFDNSFFKGDKTDDSAYHWRDVNIHGIIGDRVIDLSNTVLPNDTAVISIRHMVGNIEIYVPYDIEVSILHSSFFGRAQILDQYHTKLMNQSLIYKTEKYDESQTRVKIITSVFSGDIEVKRI</sequence>
<gene>
    <name evidence="3" type="ORF">BME96_12830</name>
    <name evidence="4" type="ORF">IC602_12130</name>
</gene>
<keyword evidence="1" id="KW-1133">Transmembrane helix</keyword>
<dbReference type="InterPro" id="IPR047793">
    <property type="entry name" value="LiaF_C"/>
</dbReference>
<evidence type="ECO:0000256" key="1">
    <source>
        <dbReference type="SAM" id="Phobius"/>
    </source>
</evidence>
<dbReference type="RefSeq" id="WP_071649272.1">
    <property type="nucleotide sequence ID" value="NZ_CP017962.1"/>
</dbReference>
<proteinExistence type="predicted"/>
<dbReference type="AlphaFoldDB" id="A0AAC9J1X8"/>
<protein>
    <submittedName>
        <fullName evidence="4">Cell wall-active antibiotics response protein</fullName>
    </submittedName>
</protein>
<feature type="transmembrane region" description="Helical" evidence="1">
    <location>
        <begin position="57"/>
        <end position="88"/>
    </location>
</feature>
<dbReference type="NCBIfam" id="NF040535">
    <property type="entry name" value="LiaF_C_term"/>
    <property type="match status" value="1"/>
</dbReference>
<accession>A0AAC9J1X8</accession>
<feature type="domain" description="Cell wall-active antibiotics response LiaF-like C-terminal" evidence="2">
    <location>
        <begin position="132"/>
        <end position="242"/>
    </location>
</feature>
<dbReference type="PIRSF" id="PIRSF031509">
    <property type="entry name" value="Cell_wall_LiaF/YvqF"/>
    <property type="match status" value="1"/>
</dbReference>
<reference evidence="3 5" key="1">
    <citation type="submission" date="2016-11" db="EMBL/GenBank/DDBJ databases">
        <title>Complete genome sequencing of Virgibacillus halodenitrificans PDB-F2.</title>
        <authorList>
            <person name="Sun Z."/>
            <person name="Zhou Y."/>
            <person name="Li H."/>
        </authorList>
    </citation>
    <scope>NUCLEOTIDE SEQUENCE [LARGE SCALE GENOMIC DNA]</scope>
    <source>
        <strain evidence="3 5">PDB-F2</strain>
    </source>
</reference>
<dbReference type="GeneID" id="71515289"/>
<dbReference type="Proteomes" id="UP000621631">
    <property type="component" value="Unassembled WGS sequence"/>
</dbReference>
<reference evidence="4 6" key="2">
    <citation type="submission" date="2020-09" db="EMBL/GenBank/DDBJ databases">
        <title>Draft Genome Sequences of Oil-Oxidizing Bacteria Halomonas titanicae, Marinobacter lutaoensis, and Virgibacillus halodenitrificans Isolated from Highly Saline Environments.</title>
        <authorList>
            <person name="Grouzdev D.S."/>
            <person name="Sokolova D.S."/>
            <person name="Semenova E.M."/>
            <person name="Borzenkov I.A."/>
            <person name="Bidzhieva S.K."/>
            <person name="Poltaraus A.B."/>
            <person name="Nazina T.N."/>
        </authorList>
    </citation>
    <scope>NUCLEOTIDE SEQUENCE [LARGE SCALE GENOMIC DNA]</scope>
    <source>
        <strain evidence="4 6">VKM B-3472D</strain>
    </source>
</reference>
<dbReference type="Proteomes" id="UP000182945">
    <property type="component" value="Chromosome"/>
</dbReference>
<dbReference type="GO" id="GO:0016020">
    <property type="term" value="C:membrane"/>
    <property type="evidence" value="ECO:0007669"/>
    <property type="project" value="InterPro"/>
</dbReference>
<keyword evidence="1" id="KW-0472">Membrane</keyword>